<gene>
    <name evidence="3" type="ORF">CVT25_007430</name>
</gene>
<dbReference type="SUPFAM" id="SSF51735">
    <property type="entry name" value="NAD(P)-binding Rossmann-fold domains"/>
    <property type="match status" value="1"/>
</dbReference>
<dbReference type="GO" id="GO:0035336">
    <property type="term" value="P:long-chain fatty-acyl-CoA metabolic process"/>
    <property type="evidence" value="ECO:0007669"/>
    <property type="project" value="TreeGrafter"/>
</dbReference>
<dbReference type="PANTHER" id="PTHR11011">
    <property type="entry name" value="MALE STERILITY PROTEIN 2-RELATED"/>
    <property type="match status" value="1"/>
</dbReference>
<comment type="function">
    <text evidence="1">Catalyzes the reduction of fatty acyl-CoA to fatty alcohols.</text>
</comment>
<evidence type="ECO:0000256" key="1">
    <source>
        <dbReference type="RuleBase" id="RU363097"/>
    </source>
</evidence>
<dbReference type="Pfam" id="PF07993">
    <property type="entry name" value="NAD_binding_4"/>
    <property type="match status" value="1"/>
</dbReference>
<feature type="domain" description="Thioester reductase (TE)" evidence="2">
    <location>
        <begin position="46"/>
        <end position="298"/>
    </location>
</feature>
<comment type="similarity">
    <text evidence="1">Belongs to the fatty acyl-CoA reductase family.</text>
</comment>
<dbReference type="OrthoDB" id="429813at2759"/>
<dbReference type="InterPro" id="IPR036291">
    <property type="entry name" value="NAD(P)-bd_dom_sf"/>
</dbReference>
<keyword evidence="1" id="KW-0444">Lipid biosynthesis</keyword>
<dbReference type="Gene3D" id="3.40.50.720">
    <property type="entry name" value="NAD(P)-binding Rossmann-like Domain"/>
    <property type="match status" value="1"/>
</dbReference>
<comment type="catalytic activity">
    <reaction evidence="1">
        <text>a long-chain fatty acyl-CoA + 2 NADPH + 2 H(+) = a long-chain primary fatty alcohol + 2 NADP(+) + CoA</text>
        <dbReference type="Rhea" id="RHEA:52716"/>
        <dbReference type="ChEBI" id="CHEBI:15378"/>
        <dbReference type="ChEBI" id="CHEBI:57287"/>
        <dbReference type="ChEBI" id="CHEBI:57783"/>
        <dbReference type="ChEBI" id="CHEBI:58349"/>
        <dbReference type="ChEBI" id="CHEBI:77396"/>
        <dbReference type="ChEBI" id="CHEBI:83139"/>
        <dbReference type="EC" id="1.2.1.84"/>
    </reaction>
</comment>
<keyword evidence="1" id="KW-0443">Lipid metabolism</keyword>
<keyword evidence="1" id="KW-0521">NADP</keyword>
<dbReference type="GO" id="GO:0102965">
    <property type="term" value="F:alcohol-forming long-chain fatty acyl-CoA reductase activity"/>
    <property type="evidence" value="ECO:0007669"/>
    <property type="project" value="UniProtKB-EC"/>
</dbReference>
<keyword evidence="1" id="KW-0560">Oxidoreductase</keyword>
<dbReference type="AlphaFoldDB" id="A0A409X246"/>
<dbReference type="STRING" id="93625.A0A409X246"/>
<dbReference type="EMBL" id="NHYD01002807">
    <property type="protein sequence ID" value="PPQ84799.1"/>
    <property type="molecule type" value="Genomic_DNA"/>
</dbReference>
<dbReference type="InterPro" id="IPR013120">
    <property type="entry name" value="FAR_NAD-bd"/>
</dbReference>
<dbReference type="PANTHER" id="PTHR11011:SF45">
    <property type="entry name" value="FATTY ACYL-COA REDUCTASE CG8306-RELATED"/>
    <property type="match status" value="1"/>
</dbReference>
<keyword evidence="4" id="KW-1185">Reference proteome</keyword>
<reference evidence="3 4" key="1">
    <citation type="journal article" date="2018" name="Evol. Lett.">
        <title>Horizontal gene cluster transfer increased hallucinogenic mushroom diversity.</title>
        <authorList>
            <person name="Reynolds H.T."/>
            <person name="Vijayakumar V."/>
            <person name="Gluck-Thaler E."/>
            <person name="Korotkin H.B."/>
            <person name="Matheny P.B."/>
            <person name="Slot J.C."/>
        </authorList>
    </citation>
    <scope>NUCLEOTIDE SEQUENCE [LARGE SCALE GENOMIC DNA]</scope>
    <source>
        <strain evidence="3 4">2631</strain>
    </source>
</reference>
<name>A0A409X246_PSICY</name>
<dbReference type="GO" id="GO:0080019">
    <property type="term" value="F:alcohol-forming very long-chain fatty acyl-CoA reductase activity"/>
    <property type="evidence" value="ECO:0007669"/>
    <property type="project" value="InterPro"/>
</dbReference>
<dbReference type="InParanoid" id="A0A409X246"/>
<comment type="caution">
    <text evidence="3">The sequence shown here is derived from an EMBL/GenBank/DDBJ whole genome shotgun (WGS) entry which is preliminary data.</text>
</comment>
<evidence type="ECO:0000313" key="3">
    <source>
        <dbReference type="EMBL" id="PPQ84799.1"/>
    </source>
</evidence>
<protein>
    <recommendedName>
        <fullName evidence="1">Fatty acyl-CoA reductase</fullName>
        <ecNumber evidence="1">1.2.1.84</ecNumber>
    </recommendedName>
</protein>
<dbReference type="EC" id="1.2.1.84" evidence="1"/>
<dbReference type="Proteomes" id="UP000283269">
    <property type="component" value="Unassembled WGS sequence"/>
</dbReference>
<proteinExistence type="inferred from homology"/>
<dbReference type="InterPro" id="IPR026055">
    <property type="entry name" value="FAR"/>
</dbReference>
<sequence>MSDSERKYTNNSGDENVVSVVETKTEPIQDNGPTLIEVFEGQTVLVTGAAGFLGTALLYRLVDPSLRIRRVFALIRKERGTSRLPEDLNQYIVKVDENGDFDKSGLIVVLHCDCSVPGFGLLEKETKWLREVDIVINSASFTRFTLSLPKAVKAISDIAYSMCHFTLNNPNVRTHMHISTCFTGWFLPSGSIVREELVPAIHPNVEYEEHANTYLHAKSIAEGVVNAIGRPPSGKIAWRIVRISTLGPAMSFPTPGWGAGHVSSPVCASIAAEVVNDPTVWLPQAELDVVPIDIAVNQLLGLTAAAHHTGAKNPSYPLHIGSNVPIYHVAAGDGSPWSIPMAILNKPNVKLGRTYISAKNLVAAYRPMLNKVVRFDTSRTRCVLGLPLYPQANIADGGSRHVGGRTTQITDAAVDVKGYEVDLDAVIEKEVTLPITDITMCCTIATDTLPQDPNTLEQVNNALALKYKTNPITNIEQLESTLHGLAKGLFKEAHGYAWDGANTIPSDIGTDARLKALNSFDDIHIHEAGDNSDTLKHILGDGKAPEWFRAKAELDIGAQAIKIFNNAKHGQWDEATFSASYDGPDPGQGPVEVRIAFLYANTTLVENGEKDTHTILYYLAIYHGPKASGI</sequence>
<accession>A0A409X246</accession>
<dbReference type="GO" id="GO:0005777">
    <property type="term" value="C:peroxisome"/>
    <property type="evidence" value="ECO:0007669"/>
    <property type="project" value="TreeGrafter"/>
</dbReference>
<organism evidence="3 4">
    <name type="scientific">Psilocybe cyanescens</name>
    <dbReference type="NCBI Taxonomy" id="93625"/>
    <lineage>
        <taxon>Eukaryota</taxon>
        <taxon>Fungi</taxon>
        <taxon>Dikarya</taxon>
        <taxon>Basidiomycota</taxon>
        <taxon>Agaricomycotina</taxon>
        <taxon>Agaricomycetes</taxon>
        <taxon>Agaricomycetidae</taxon>
        <taxon>Agaricales</taxon>
        <taxon>Agaricineae</taxon>
        <taxon>Strophariaceae</taxon>
        <taxon>Psilocybe</taxon>
    </lineage>
</organism>
<evidence type="ECO:0000313" key="4">
    <source>
        <dbReference type="Proteomes" id="UP000283269"/>
    </source>
</evidence>
<evidence type="ECO:0000259" key="2">
    <source>
        <dbReference type="Pfam" id="PF07993"/>
    </source>
</evidence>